<dbReference type="Pfam" id="PF06292">
    <property type="entry name" value="MUN"/>
    <property type="match status" value="1"/>
</dbReference>
<sequence>MSSASRNSYLHRRLDSSRSTTNPRASSRIIPNRIEVGPDDAYTFALRIAYLNHLLQPKARRKQWVAAPKPITKPSHRSTTSVSELVSQWGSSSSHTVKLPHGFRASIEKKVQQVIQGTCPLPGFNDAAVRRSFASAYPSLTAASFRKDADSGRKIEPYILILYSQATKAAQSTAPPGDESWKMLPDRHVALFVRLVIQVLRDQGHDRERPELITRLTSLESKLLTNDQNLAADPSQDGGKMVEYQVPLSYDVKDMPMVLAVARTFGRSNTEVQADIDGHRNIWTEEAALRDIKTYQHRLSADAGGSLRKHDFDLDDAFDEWKKSEGPYLSSIIQKILQVKPELAKTSTTSSLAAGEKPLPGRPQSFFGDDQAYTELSRALSSPDSSDYPLDHVHAFSSFSLDDGSGGRPLEDATYTFIPPSPRPFYKAILECCMNYDHLHSDPSMPYTAISKQRADLLIELSVWWRVPQFSRLIAFIEVAAKKFLDQELSVEQLDACWNYANNPPEDHKKLPHPPALHYHPLGLSEIDRSAWTIHDFAIYRRTLQELHEALLRDLYNQLQGCYGDRPPNIGVLMNILEGYIEADPAFSPRTQQDDDFARQVGEALKQQAREIYRGIVERRLPDDSEAWQFGHVIEMGKDVVAKITKMQKRYKKSDIRGVRPVPILIETMLPTFEQDAEHIINKAIETARATGEEIDFQDGFDLYTELVKLRESHNFYLNSHPFGFDIEDLLVGFVWQWIHITEGRMSEMVENAIKQDKFEMMSSDPNPPDNERLSVSVTDMFRIMKTSVDEIKGLGWAKPIHVARFMTALGHFFATNIEKYCEEVGKIFAADLDRLSAQELAAVSRSAQEKFMQYAKDAWNNKEKPQPFQFSAKSFVILNNIEFAKQELDKLQAEAEIEACAEIIRQEEGPKPPTRKPNKYNFTVKIVEAEDLKACDPNGYSDPYVVLVDERQKRLHKTRVVRKSLNPRWDESRDITVTAPITIIATVWDDDMFGDHDFVGRTSFKLDPIHFSDYIPREIWLDLDTQGKLLVKISMEGERDDIEFQFGKAFRDLKRTEQTMVRKITDKLRDQINTAISHDTLRSLVRSGGIGASVTNLWKRTSTIQHTLTRDDIVTALHGLFEYFDDNFSIMQQTLTQETMRAVMLRLWKEVLMACENLLVPPLSDKPSDQRQLTQKELDIVYVWLEALFGFFNHKDEDGNELGISQNDLRSLKWHELAALNFFYFEQTNNLIRESERMAASNADRAKQALMQSTNNRQSAPAAFNVSAPLSAFGSMGTIRRGKSIMMSRNLGTMRRAKEEKRKEAQADPSDDMILRILRMRPEAANYLKERSRQKERQSARVAAALIVSNSKSQGWSTGGGGGGGGAYGRNSLPRR</sequence>
<dbReference type="Gene3D" id="1.10.357.50">
    <property type="match status" value="1"/>
</dbReference>
<dbReference type="InterPro" id="IPR014770">
    <property type="entry name" value="Munc13_1"/>
</dbReference>
<evidence type="ECO:0000313" key="5">
    <source>
        <dbReference type="EMBL" id="KAH7376271.1"/>
    </source>
</evidence>
<dbReference type="InterPro" id="IPR014772">
    <property type="entry name" value="Munc13_dom-2"/>
</dbReference>
<dbReference type="InterPro" id="IPR000008">
    <property type="entry name" value="C2_dom"/>
</dbReference>
<feature type="domain" description="C2" evidence="2">
    <location>
        <begin position="901"/>
        <end position="1022"/>
    </location>
</feature>
<evidence type="ECO:0000259" key="2">
    <source>
        <dbReference type="PROSITE" id="PS50004"/>
    </source>
</evidence>
<dbReference type="Pfam" id="PF00168">
    <property type="entry name" value="C2"/>
    <property type="match status" value="1"/>
</dbReference>
<organism evidence="5 6">
    <name type="scientific">Plectosphaerella cucumerina</name>
    <dbReference type="NCBI Taxonomy" id="40658"/>
    <lineage>
        <taxon>Eukaryota</taxon>
        <taxon>Fungi</taxon>
        <taxon>Dikarya</taxon>
        <taxon>Ascomycota</taxon>
        <taxon>Pezizomycotina</taxon>
        <taxon>Sordariomycetes</taxon>
        <taxon>Hypocreomycetidae</taxon>
        <taxon>Glomerellales</taxon>
        <taxon>Plectosphaerellaceae</taxon>
        <taxon>Plectosphaerella</taxon>
    </lineage>
</organism>
<feature type="region of interest" description="Disordered" evidence="1">
    <location>
        <begin position="1"/>
        <end position="26"/>
    </location>
</feature>
<evidence type="ECO:0000259" key="3">
    <source>
        <dbReference type="PROSITE" id="PS51258"/>
    </source>
</evidence>
<dbReference type="InterPro" id="IPR035892">
    <property type="entry name" value="C2_domain_sf"/>
</dbReference>
<name>A0A8K0TVT5_9PEZI</name>
<feature type="domain" description="MHD2" evidence="4">
    <location>
        <begin position="1115"/>
        <end position="1236"/>
    </location>
</feature>
<feature type="domain" description="MHD1" evidence="3">
    <location>
        <begin position="701"/>
        <end position="825"/>
    </location>
</feature>
<accession>A0A8K0TVT5</accession>
<dbReference type="InterPro" id="IPR010439">
    <property type="entry name" value="MUN_dom"/>
</dbReference>
<dbReference type="Proteomes" id="UP000813385">
    <property type="component" value="Unassembled WGS sequence"/>
</dbReference>
<dbReference type="PROSITE" id="PS50004">
    <property type="entry name" value="C2"/>
    <property type="match status" value="1"/>
</dbReference>
<dbReference type="PANTHER" id="PTHR47263:SF1">
    <property type="entry name" value="C2 DOMAIN PROTEIN (AFU_ORTHOLOGUE AFUA_7G02350)"/>
    <property type="match status" value="1"/>
</dbReference>
<proteinExistence type="predicted"/>
<dbReference type="PANTHER" id="PTHR47263">
    <property type="entry name" value="ADENYLATE CYCLASE ACTIVATION PROTEIN GIT1"/>
    <property type="match status" value="1"/>
</dbReference>
<dbReference type="SUPFAM" id="SSF49562">
    <property type="entry name" value="C2 domain (Calcium/lipid-binding domain, CaLB)"/>
    <property type="match status" value="1"/>
</dbReference>
<evidence type="ECO:0000313" key="6">
    <source>
        <dbReference type="Proteomes" id="UP000813385"/>
    </source>
</evidence>
<dbReference type="OrthoDB" id="2015333at2759"/>
<dbReference type="InterPro" id="IPR052811">
    <property type="entry name" value="Glucose_resp_signaling"/>
</dbReference>
<dbReference type="CDD" id="cd04043">
    <property type="entry name" value="C2_Munc13_fungal"/>
    <property type="match status" value="1"/>
</dbReference>
<protein>
    <submittedName>
        <fullName evidence="5">C2 domain-containing protein</fullName>
    </submittedName>
</protein>
<gene>
    <name evidence="5" type="ORF">B0T11DRAFT_314625</name>
</gene>
<feature type="region of interest" description="Disordered" evidence="1">
    <location>
        <begin position="1352"/>
        <end position="1377"/>
    </location>
</feature>
<dbReference type="PROSITE" id="PS51259">
    <property type="entry name" value="MHD2"/>
    <property type="match status" value="1"/>
</dbReference>
<dbReference type="PROSITE" id="PS51258">
    <property type="entry name" value="MHD1"/>
    <property type="match status" value="1"/>
</dbReference>
<reference evidence="5" key="1">
    <citation type="journal article" date="2021" name="Nat. Commun.">
        <title>Genetic determinants of endophytism in the Arabidopsis root mycobiome.</title>
        <authorList>
            <person name="Mesny F."/>
            <person name="Miyauchi S."/>
            <person name="Thiergart T."/>
            <person name="Pickel B."/>
            <person name="Atanasova L."/>
            <person name="Karlsson M."/>
            <person name="Huettel B."/>
            <person name="Barry K.W."/>
            <person name="Haridas S."/>
            <person name="Chen C."/>
            <person name="Bauer D."/>
            <person name="Andreopoulos W."/>
            <person name="Pangilinan J."/>
            <person name="LaButti K."/>
            <person name="Riley R."/>
            <person name="Lipzen A."/>
            <person name="Clum A."/>
            <person name="Drula E."/>
            <person name="Henrissat B."/>
            <person name="Kohler A."/>
            <person name="Grigoriev I.V."/>
            <person name="Martin F.M."/>
            <person name="Hacquard S."/>
        </authorList>
    </citation>
    <scope>NUCLEOTIDE SEQUENCE</scope>
    <source>
        <strain evidence="5">MPI-CAGE-AT-0016</strain>
    </source>
</reference>
<dbReference type="SMART" id="SM00239">
    <property type="entry name" value="C2"/>
    <property type="match status" value="1"/>
</dbReference>
<comment type="caution">
    <text evidence="5">The sequence shown here is derived from an EMBL/GenBank/DDBJ whole genome shotgun (WGS) entry which is preliminary data.</text>
</comment>
<keyword evidence="6" id="KW-1185">Reference proteome</keyword>
<dbReference type="Gene3D" id="1.20.58.1100">
    <property type="match status" value="1"/>
</dbReference>
<dbReference type="Gene3D" id="2.60.40.150">
    <property type="entry name" value="C2 domain"/>
    <property type="match status" value="1"/>
</dbReference>
<evidence type="ECO:0000256" key="1">
    <source>
        <dbReference type="SAM" id="MobiDB-lite"/>
    </source>
</evidence>
<feature type="compositionally biased region" description="Gly residues" evidence="1">
    <location>
        <begin position="1358"/>
        <end position="1369"/>
    </location>
</feature>
<evidence type="ECO:0000259" key="4">
    <source>
        <dbReference type="PROSITE" id="PS51259"/>
    </source>
</evidence>
<dbReference type="EMBL" id="JAGPXD010000001">
    <property type="protein sequence ID" value="KAH7376271.1"/>
    <property type="molecule type" value="Genomic_DNA"/>
</dbReference>